<dbReference type="SUPFAM" id="SSF55073">
    <property type="entry name" value="Nucleotide cyclase"/>
    <property type="match status" value="1"/>
</dbReference>
<dbReference type="PROSITE" id="PS50887">
    <property type="entry name" value="GGDEF"/>
    <property type="match status" value="1"/>
</dbReference>
<dbReference type="InterPro" id="IPR043128">
    <property type="entry name" value="Rev_trsase/Diguanyl_cyclase"/>
</dbReference>
<evidence type="ECO:0000259" key="4">
    <source>
        <dbReference type="PROSITE" id="PS50887"/>
    </source>
</evidence>
<keyword evidence="7" id="KW-1185">Reference proteome</keyword>
<reference evidence="6 8" key="3">
    <citation type="submission" date="2018-06" db="EMBL/GenBank/DDBJ databases">
        <authorList>
            <consortium name="Pathogen Informatics"/>
            <person name="Doyle S."/>
        </authorList>
    </citation>
    <scope>NUCLEOTIDE SEQUENCE [LARGE SCALE GENOMIC DNA]</scope>
    <source>
        <strain evidence="6 8">NCTC11327</strain>
    </source>
</reference>
<evidence type="ECO:0000313" key="7">
    <source>
        <dbReference type="Proteomes" id="UP000057088"/>
    </source>
</evidence>
<dbReference type="InterPro" id="IPR000160">
    <property type="entry name" value="GGDEF_dom"/>
</dbReference>
<accession>A0AAX2LKZ2</accession>
<keyword evidence="3" id="KW-0472">Membrane</keyword>
<dbReference type="GO" id="GO:0005886">
    <property type="term" value="C:plasma membrane"/>
    <property type="evidence" value="ECO:0007669"/>
    <property type="project" value="TreeGrafter"/>
</dbReference>
<reference evidence="5" key="2">
    <citation type="submission" date="2018-01" db="EMBL/GenBank/DDBJ databases">
        <title>FDA dAtabase for Regulatory Grade micrObial Sequences (FDA-ARGOS): Supporting development and validation of Infectious Disease Dx tests.</title>
        <authorList>
            <person name="Hoffmann M."/>
            <person name="Allard M."/>
            <person name="Evans P."/>
            <person name="Brown E."/>
            <person name="Tallon L."/>
            <person name="Sadzewicz L."/>
            <person name="Sengamalay N."/>
            <person name="Ott S."/>
            <person name="Godinez A."/>
            <person name="Nagaraj S."/>
            <person name="Vyas G."/>
            <person name="Aluvathingal J."/>
            <person name="Nadendla S."/>
            <person name="Geyer C."/>
            <person name="Sichtig H."/>
        </authorList>
    </citation>
    <scope>NUCLEOTIDE SEQUENCE</scope>
    <source>
        <strain evidence="5">ATCC 33809</strain>
    </source>
</reference>
<dbReference type="InterPro" id="IPR050469">
    <property type="entry name" value="Diguanylate_Cyclase"/>
</dbReference>
<feature type="domain" description="GGDEF" evidence="4">
    <location>
        <begin position="367"/>
        <end position="504"/>
    </location>
</feature>
<dbReference type="Pfam" id="PF05228">
    <property type="entry name" value="CHASE4"/>
    <property type="match status" value="1"/>
</dbReference>
<name>A0AAX2LKZ2_VIBFL</name>
<dbReference type="InterPro" id="IPR007892">
    <property type="entry name" value="CHASE4"/>
</dbReference>
<evidence type="ECO:0000313" key="8">
    <source>
        <dbReference type="Proteomes" id="UP000254626"/>
    </source>
</evidence>
<sequence length="515" mass="58750">MTLSNISLRSLTALTALAVVACFVAFYLAFKYFWSFDRELEHARQLQLAETKRVETIIALEKQEMGASMADYAAWNDMADYIAHPNPEFIDDSIGIHAFQSKALDGIFIFTPQEKLVWGMKYDFEQSRVGDYQPFVPYFPIILSEPKRSRSDYVEASVRFVVVGQEPYLAATSRVCNSEGSGCDKGYLIFVKKVRSQFASVIEQATGIDIDVLSRAPFAPMPKHEPNISYLEKLDFSGHSSVLIKLVHKVKLPTFIRTDEIVALMTFSVLMYFINLLVVDSLVRPITDANRVLERFKLSGGKIPDEHFFVSREMKAFARTINQIFSELEQSREELRWQSEHDPLTRISNRRKLESELTSFIVEQQYPWIVLYLIDVDYFKLYNDHYGHLEGDRALKRVANALDQVSFAGAKVVARFGGEEFCVVLASDNELDPHQFALQMMSYVDQLAIEHSVSPLKPTLSISIGGVRACKPGRETYQLLFHEADQALYQAKELGRAQYVITDFCSKDEQNNHVN</sequence>
<dbReference type="Gene3D" id="3.30.70.270">
    <property type="match status" value="1"/>
</dbReference>
<dbReference type="GO" id="GO:1902201">
    <property type="term" value="P:negative regulation of bacterial-type flagellum-dependent cell motility"/>
    <property type="evidence" value="ECO:0007669"/>
    <property type="project" value="TreeGrafter"/>
</dbReference>
<dbReference type="GeneID" id="29384917"/>
<dbReference type="GO" id="GO:0052621">
    <property type="term" value="F:diguanylate cyclase activity"/>
    <property type="evidence" value="ECO:0007669"/>
    <property type="project" value="UniProtKB-EC"/>
</dbReference>
<dbReference type="PANTHER" id="PTHR45138:SF9">
    <property type="entry name" value="DIGUANYLATE CYCLASE DGCM-RELATED"/>
    <property type="match status" value="1"/>
</dbReference>
<dbReference type="GO" id="GO:0043709">
    <property type="term" value="P:cell adhesion involved in single-species biofilm formation"/>
    <property type="evidence" value="ECO:0007669"/>
    <property type="project" value="TreeGrafter"/>
</dbReference>
<dbReference type="NCBIfam" id="TIGR00254">
    <property type="entry name" value="GGDEF"/>
    <property type="match status" value="1"/>
</dbReference>
<keyword evidence="3" id="KW-1133">Transmembrane helix</keyword>
<dbReference type="InterPro" id="IPR029787">
    <property type="entry name" value="Nucleotide_cyclase"/>
</dbReference>
<dbReference type="AlphaFoldDB" id="A0AAX2LKZ2"/>
<dbReference type="Pfam" id="PF00990">
    <property type="entry name" value="GGDEF"/>
    <property type="match status" value="1"/>
</dbReference>
<feature type="transmembrane region" description="Helical" evidence="3">
    <location>
        <begin position="6"/>
        <end position="30"/>
    </location>
</feature>
<evidence type="ECO:0000313" key="6">
    <source>
        <dbReference type="EMBL" id="SUP20869.1"/>
    </source>
</evidence>
<dbReference type="RefSeq" id="WP_061056195.1">
    <property type="nucleotide sequence ID" value="NZ_CABLBX010000016.1"/>
</dbReference>
<keyword evidence="3" id="KW-0812">Transmembrane</keyword>
<dbReference type="KEGG" id="vfl:AL536_08985"/>
<evidence type="ECO:0000256" key="1">
    <source>
        <dbReference type="ARBA" id="ARBA00012528"/>
    </source>
</evidence>
<dbReference type="EMBL" id="CP014035">
    <property type="protein sequence ID" value="AMF93662.1"/>
    <property type="molecule type" value="Genomic_DNA"/>
</dbReference>
<evidence type="ECO:0000256" key="2">
    <source>
        <dbReference type="ARBA" id="ARBA00034247"/>
    </source>
</evidence>
<evidence type="ECO:0000256" key="3">
    <source>
        <dbReference type="SAM" id="Phobius"/>
    </source>
</evidence>
<dbReference type="SMART" id="SM00267">
    <property type="entry name" value="GGDEF"/>
    <property type="match status" value="1"/>
</dbReference>
<dbReference type="EMBL" id="UHIP01000001">
    <property type="protein sequence ID" value="SUP20869.1"/>
    <property type="molecule type" value="Genomic_DNA"/>
</dbReference>
<reference evidence="7" key="1">
    <citation type="submission" date="2015-12" db="EMBL/GenBank/DDBJ databases">
        <title>FDA dAtabase for Regulatory Grade micrObial Sequences (FDA-ARGOS): Supporting development and validation of Infectious Disease Dx tests.</title>
        <authorList>
            <person name="Hoffmann M."/>
            <person name="Allard M."/>
            <person name="Evans P."/>
            <person name="Brown E."/>
            <person name="Tallon L.J."/>
            <person name="Sadzewicz L."/>
            <person name="Sengamalay N."/>
            <person name="Ott S."/>
            <person name="Godinez A."/>
            <person name="Nagaraj S."/>
            <person name="Vyas G."/>
            <person name="Aluvathingal J."/>
            <person name="Nadendla S."/>
            <person name="Geyer C."/>
            <person name="Sichtig H."/>
        </authorList>
    </citation>
    <scope>NUCLEOTIDE SEQUENCE [LARGE SCALE GENOMIC DNA]</scope>
    <source>
        <strain evidence="7">ATCC 33809</strain>
    </source>
</reference>
<organism evidence="6 8">
    <name type="scientific">Vibrio fluvialis</name>
    <dbReference type="NCBI Taxonomy" id="676"/>
    <lineage>
        <taxon>Bacteria</taxon>
        <taxon>Pseudomonadati</taxon>
        <taxon>Pseudomonadota</taxon>
        <taxon>Gammaproteobacteria</taxon>
        <taxon>Vibrionales</taxon>
        <taxon>Vibrionaceae</taxon>
        <taxon>Vibrio</taxon>
    </lineage>
</organism>
<gene>
    <name evidence="6" type="primary">cph2_3</name>
    <name evidence="5" type="ORF">AL536_08985</name>
    <name evidence="6" type="ORF">NCTC11327_00525</name>
</gene>
<dbReference type="PANTHER" id="PTHR45138">
    <property type="entry name" value="REGULATORY COMPONENTS OF SENSORY TRANSDUCTION SYSTEM"/>
    <property type="match status" value="1"/>
</dbReference>
<dbReference type="EC" id="2.7.7.65" evidence="1"/>
<dbReference type="CDD" id="cd01949">
    <property type="entry name" value="GGDEF"/>
    <property type="match status" value="1"/>
</dbReference>
<evidence type="ECO:0000313" key="5">
    <source>
        <dbReference type="EMBL" id="AMF93662.1"/>
    </source>
</evidence>
<comment type="catalytic activity">
    <reaction evidence="2">
        <text>2 GTP = 3',3'-c-di-GMP + 2 diphosphate</text>
        <dbReference type="Rhea" id="RHEA:24898"/>
        <dbReference type="ChEBI" id="CHEBI:33019"/>
        <dbReference type="ChEBI" id="CHEBI:37565"/>
        <dbReference type="ChEBI" id="CHEBI:58805"/>
        <dbReference type="EC" id="2.7.7.65"/>
    </reaction>
</comment>
<proteinExistence type="predicted"/>
<dbReference type="Proteomes" id="UP000057088">
    <property type="component" value="Chromosome 2"/>
</dbReference>
<protein>
    <recommendedName>
        <fullName evidence="1">diguanylate cyclase</fullName>
        <ecNumber evidence="1">2.7.7.65</ecNumber>
    </recommendedName>
</protein>
<dbReference type="Proteomes" id="UP000254626">
    <property type="component" value="Unassembled WGS sequence"/>
</dbReference>